<dbReference type="InterPro" id="IPR018391">
    <property type="entry name" value="PQQ_b-propeller_rpt"/>
</dbReference>
<dbReference type="Pfam" id="PF13360">
    <property type="entry name" value="PQQ_2"/>
    <property type="match status" value="2"/>
</dbReference>
<protein>
    <submittedName>
        <fullName evidence="3">PQQ-like beta-propeller repeat protein</fullName>
    </submittedName>
</protein>
<dbReference type="InterPro" id="IPR011047">
    <property type="entry name" value="Quinoprotein_ADH-like_sf"/>
</dbReference>
<comment type="caution">
    <text evidence="3">The sequence shown here is derived from an EMBL/GenBank/DDBJ whole genome shotgun (WGS) entry which is preliminary data.</text>
</comment>
<dbReference type="InterPro" id="IPR002372">
    <property type="entry name" value="PQQ_rpt_dom"/>
</dbReference>
<feature type="chain" id="PRO_5045486995" evidence="1">
    <location>
        <begin position="27"/>
        <end position="429"/>
    </location>
</feature>
<dbReference type="Gene3D" id="2.130.10.10">
    <property type="entry name" value="YVTN repeat-like/Quinoprotein amine dehydrogenase"/>
    <property type="match status" value="2"/>
</dbReference>
<keyword evidence="1" id="KW-0732">Signal</keyword>
<feature type="domain" description="Pyrrolo-quinoline quinone repeat" evidence="2">
    <location>
        <begin position="107"/>
        <end position="222"/>
    </location>
</feature>
<reference evidence="3 4" key="1">
    <citation type="submission" date="2023-06" db="EMBL/GenBank/DDBJ databases">
        <title>Roseiconus lacunae JC819 isolated from Gulf of Mannar region, Tamil Nadu.</title>
        <authorList>
            <person name="Pk S."/>
            <person name="Ch S."/>
            <person name="Ch V.R."/>
        </authorList>
    </citation>
    <scope>NUCLEOTIDE SEQUENCE [LARGE SCALE GENOMIC DNA]</scope>
    <source>
        <strain evidence="3 4">JC819</strain>
    </source>
</reference>
<organism evidence="3 4">
    <name type="scientific">Roseiconus lacunae</name>
    <dbReference type="NCBI Taxonomy" id="2605694"/>
    <lineage>
        <taxon>Bacteria</taxon>
        <taxon>Pseudomonadati</taxon>
        <taxon>Planctomycetota</taxon>
        <taxon>Planctomycetia</taxon>
        <taxon>Pirellulales</taxon>
        <taxon>Pirellulaceae</taxon>
        <taxon>Roseiconus</taxon>
    </lineage>
</organism>
<dbReference type="SMART" id="SM00564">
    <property type="entry name" value="PQQ"/>
    <property type="match status" value="4"/>
</dbReference>
<dbReference type="InterPro" id="IPR015943">
    <property type="entry name" value="WD40/YVTN_repeat-like_dom_sf"/>
</dbReference>
<dbReference type="PANTHER" id="PTHR34512:SF30">
    <property type="entry name" value="OUTER MEMBRANE PROTEIN ASSEMBLY FACTOR BAMB"/>
    <property type="match status" value="1"/>
</dbReference>
<gene>
    <name evidence="3" type="ORF">QTN89_20735</name>
</gene>
<name>A0ABT7PN23_9BACT</name>
<evidence type="ECO:0000313" key="3">
    <source>
        <dbReference type="EMBL" id="MDM4017886.1"/>
    </source>
</evidence>
<sequence>MHPLPIASKSIALLCVGFLAIQQLHAEDWQQFRGPTGQGTTSLIGMPTQWDVTKETAWTFDDPGKGWSSPVVLNDRIYLTTAVPVGEETVASEGKFSRRVNNPFSLEVFCLDEKTGSVIWSTPIAEVPAKVSIHPKNSHASATPIVTKDRLYVHFGIYATAALDLDGNIVWQRDVKFKPVHGCGGSPVLYQDLLIFHCDGGDQAFVIALDKATGETRWQTERSVAAQRSFSFSTPLVIETESGDRLISPASDAVYAYDPKTGEEKWQVRYPEKWSIVPRPVYADGLILVCTGYEGKAELLAIRPGGSGDVTETHVAWRNAKFVPYNPSPVVAGKMIFTVSDDGIASCRSLSDGEIIWKERLGGNYSASPFLADGKLYFLSEDGDCTIIKASETFEEVAKNKVDERTLASMVPVNGGLLLRTAEHLYRID</sequence>
<dbReference type="PANTHER" id="PTHR34512">
    <property type="entry name" value="CELL SURFACE PROTEIN"/>
    <property type="match status" value="1"/>
</dbReference>
<dbReference type="RefSeq" id="WP_289165458.1">
    <property type="nucleotide sequence ID" value="NZ_JASZZN010000017.1"/>
</dbReference>
<accession>A0ABT7PN23</accession>
<keyword evidence="4" id="KW-1185">Reference proteome</keyword>
<dbReference type="Proteomes" id="UP001239462">
    <property type="component" value="Unassembled WGS sequence"/>
</dbReference>
<dbReference type="SUPFAM" id="SSF50998">
    <property type="entry name" value="Quinoprotein alcohol dehydrogenase-like"/>
    <property type="match status" value="1"/>
</dbReference>
<evidence type="ECO:0000313" key="4">
    <source>
        <dbReference type="Proteomes" id="UP001239462"/>
    </source>
</evidence>
<feature type="signal peptide" evidence="1">
    <location>
        <begin position="1"/>
        <end position="26"/>
    </location>
</feature>
<evidence type="ECO:0000259" key="2">
    <source>
        <dbReference type="Pfam" id="PF13360"/>
    </source>
</evidence>
<dbReference type="EMBL" id="JASZZN010000017">
    <property type="protein sequence ID" value="MDM4017886.1"/>
    <property type="molecule type" value="Genomic_DNA"/>
</dbReference>
<feature type="domain" description="Pyrrolo-quinoline quinone repeat" evidence="2">
    <location>
        <begin position="326"/>
        <end position="388"/>
    </location>
</feature>
<evidence type="ECO:0000256" key="1">
    <source>
        <dbReference type="SAM" id="SignalP"/>
    </source>
</evidence>
<proteinExistence type="predicted"/>